<protein>
    <submittedName>
        <fullName evidence="1">Uncharacterized protein</fullName>
    </submittedName>
</protein>
<dbReference type="RefSeq" id="XP_955488.1">
    <property type="nucleotide sequence ID" value="XM_950395.1"/>
</dbReference>
<sequence length="158" mass="18947">MLLNSLTCIQIRNKITISNFKQWNNTLIFKRYDGKHVWYLPKFIPHEYGFRRISRKPPFFKFRKFTFPKLNHKFHKMNSNLIPNTSDPLFKYISNGSDIIIRYGWESKSNDYHILKDKIKSKYKFVNVIGIPSDSDNLQILNEYEDVLININNINDLI</sequence>
<proteinExistence type="predicted"/>
<dbReference type="OrthoDB" id="365639at2759"/>
<dbReference type="GeneID" id="3865143"/>
<evidence type="ECO:0000313" key="2">
    <source>
        <dbReference type="Proteomes" id="UP000001950"/>
    </source>
</evidence>
<name>Q4UAY9_THEAN</name>
<accession>Q4UAY9</accession>
<dbReference type="KEGG" id="tan:TA18335"/>
<dbReference type="EMBL" id="CR940352">
    <property type="protein sequence ID" value="CAI76012.1"/>
    <property type="molecule type" value="Genomic_DNA"/>
</dbReference>
<gene>
    <name evidence="1" type="ORF">TA18335</name>
</gene>
<dbReference type="Proteomes" id="UP000001950">
    <property type="component" value="Chromosome 3"/>
</dbReference>
<dbReference type="eggNOG" id="ENOG502QXKQ">
    <property type="taxonomic scope" value="Eukaryota"/>
</dbReference>
<dbReference type="AlphaFoldDB" id="Q4UAY9"/>
<reference evidence="1 2" key="1">
    <citation type="journal article" date="2005" name="Science">
        <title>Genome of the host-cell transforming parasite Theileria annulata compared with T. parva.</title>
        <authorList>
            <person name="Pain A."/>
            <person name="Renauld H."/>
            <person name="Berriman M."/>
            <person name="Murphy L."/>
            <person name="Yeats C.A."/>
            <person name="Weir W."/>
            <person name="Kerhornou A."/>
            <person name="Aslett M."/>
            <person name="Bishop R."/>
            <person name="Bouchier C."/>
            <person name="Cochet M."/>
            <person name="Coulson R.M.R."/>
            <person name="Cronin A."/>
            <person name="de Villiers E.P."/>
            <person name="Fraser A."/>
            <person name="Fosker N."/>
            <person name="Gardner M."/>
            <person name="Goble A."/>
            <person name="Griffiths-Jones S."/>
            <person name="Harris D.E."/>
            <person name="Katzer F."/>
            <person name="Larke N."/>
            <person name="Lord A."/>
            <person name="Maser P."/>
            <person name="McKellar S."/>
            <person name="Mooney P."/>
            <person name="Morton F."/>
            <person name="Nene V."/>
            <person name="O'Neil S."/>
            <person name="Price C."/>
            <person name="Quail M.A."/>
            <person name="Rabbinowitsch E."/>
            <person name="Rawlings N.D."/>
            <person name="Rutter S."/>
            <person name="Saunders D."/>
            <person name="Seeger K."/>
            <person name="Shah T."/>
            <person name="Squares R."/>
            <person name="Squares S."/>
            <person name="Tivey A."/>
            <person name="Walker A.R."/>
            <person name="Woodward J."/>
            <person name="Dobbelaere D.A.E."/>
            <person name="Langsley G."/>
            <person name="Rajandream M.A."/>
            <person name="McKeever D."/>
            <person name="Shiels B."/>
            <person name="Tait A."/>
            <person name="Barrell B.G."/>
            <person name="Hall N."/>
        </authorList>
    </citation>
    <scope>NUCLEOTIDE SEQUENCE [LARGE SCALE GENOMIC DNA]</scope>
    <source>
        <strain evidence="2">Ankara</strain>
    </source>
</reference>
<dbReference type="InParanoid" id="Q4UAY9"/>
<keyword evidence="2" id="KW-1185">Reference proteome</keyword>
<dbReference type="VEuPathDB" id="PiroplasmaDB:TA18335"/>
<organism evidence="1 2">
    <name type="scientific">Theileria annulata</name>
    <dbReference type="NCBI Taxonomy" id="5874"/>
    <lineage>
        <taxon>Eukaryota</taxon>
        <taxon>Sar</taxon>
        <taxon>Alveolata</taxon>
        <taxon>Apicomplexa</taxon>
        <taxon>Aconoidasida</taxon>
        <taxon>Piroplasmida</taxon>
        <taxon>Theileriidae</taxon>
        <taxon>Theileria</taxon>
    </lineage>
</organism>
<evidence type="ECO:0000313" key="1">
    <source>
        <dbReference type="EMBL" id="CAI76012.1"/>
    </source>
</evidence>